<dbReference type="EMBL" id="AJYB01000101">
    <property type="protein sequence ID" value="EIM05015.1"/>
    <property type="molecule type" value="Genomic_DNA"/>
</dbReference>
<keyword evidence="1" id="KW-0812">Transmembrane</keyword>
<gene>
    <name evidence="2" type="ORF">A1A1_18342</name>
</gene>
<organism evidence="2 3">
    <name type="scientific">Planococcus antarcticus DSM 14505</name>
    <dbReference type="NCBI Taxonomy" id="1185653"/>
    <lineage>
        <taxon>Bacteria</taxon>
        <taxon>Bacillati</taxon>
        <taxon>Bacillota</taxon>
        <taxon>Bacilli</taxon>
        <taxon>Bacillales</taxon>
        <taxon>Caryophanaceae</taxon>
        <taxon>Planococcus</taxon>
    </lineage>
</organism>
<comment type="caution">
    <text evidence="2">The sequence shown here is derived from an EMBL/GenBank/DDBJ whole genome shotgun (WGS) entry which is preliminary data.</text>
</comment>
<keyword evidence="1" id="KW-1133">Transmembrane helix</keyword>
<evidence type="ECO:0000256" key="1">
    <source>
        <dbReference type="SAM" id="Phobius"/>
    </source>
</evidence>
<dbReference type="RefSeq" id="WP_006831601.1">
    <property type="nucleotide sequence ID" value="NZ_AJYB01000101.1"/>
</dbReference>
<reference evidence="2 3" key="1">
    <citation type="journal article" date="2012" name="J. Bacteriol.">
        <title>Genome Sequence of the Antarctic Psychrophile Bacterium Planococcus antarcticus DSM 14505.</title>
        <authorList>
            <person name="Margolles A."/>
            <person name="Gueimonde M."/>
            <person name="Sanchez B."/>
        </authorList>
    </citation>
    <scope>NUCLEOTIDE SEQUENCE [LARGE SCALE GENOMIC DNA]</scope>
    <source>
        <strain evidence="2 3">DSM 14505</strain>
    </source>
</reference>
<dbReference type="Proteomes" id="UP000004725">
    <property type="component" value="Unassembled WGS sequence"/>
</dbReference>
<accession>A0AA87IH12</accession>
<feature type="transmembrane region" description="Helical" evidence="1">
    <location>
        <begin position="7"/>
        <end position="31"/>
    </location>
</feature>
<evidence type="ECO:0000313" key="2">
    <source>
        <dbReference type="EMBL" id="EIM05015.1"/>
    </source>
</evidence>
<name>A0AA87IH12_9BACL</name>
<proteinExistence type="predicted"/>
<evidence type="ECO:0000313" key="3">
    <source>
        <dbReference type="Proteomes" id="UP000004725"/>
    </source>
</evidence>
<feature type="transmembrane region" description="Helical" evidence="1">
    <location>
        <begin position="37"/>
        <end position="58"/>
    </location>
</feature>
<dbReference type="AlphaFoldDB" id="A0AA87IH12"/>
<keyword evidence="1" id="KW-0472">Membrane</keyword>
<sequence>MKIHSYLPYILIVSILLTDFIIYGGLINMFFEDKETIIAGVIAFFGAIIGGVITYLGVNKTLKHRDKELFLNSATEKLMLLEILIDTYKGSLNQMLFAEIYLDKKADTSQVNKVILSEAKEFVERLKNDKEKMYKSMEYEQIQIITFHQKTLEGLTRKNIYTDEDARESIEKIRSVFHSFDLSKKELESKYYLYRNS</sequence>
<protein>
    <submittedName>
        <fullName evidence="2">Uncharacterized protein</fullName>
    </submittedName>
</protein>